<dbReference type="GO" id="GO:0005763">
    <property type="term" value="C:mitochondrial small ribosomal subunit"/>
    <property type="evidence" value="ECO:0007669"/>
    <property type="project" value="TreeGrafter"/>
</dbReference>
<dbReference type="AlphaFoldDB" id="A0A9L0JMK3"/>
<dbReference type="Proteomes" id="UP000694387">
    <property type="component" value="Chromosome 12"/>
</dbReference>
<dbReference type="PANTHER" id="PTHR13447:SF2">
    <property type="entry name" value="SMALL RIBOSOMAL SUBUNIT PROTEIN BS1M"/>
    <property type="match status" value="1"/>
</dbReference>
<dbReference type="GeneTree" id="ENSGT00390000001057"/>
<reference evidence="2 3" key="1">
    <citation type="journal article" date="2020" name="Nat. Commun.">
        <title>Donkey genomes provide new insights into domestication and selection for coat color.</title>
        <authorList>
            <person name="Wang"/>
            <person name="C."/>
            <person name="Li"/>
            <person name="H."/>
            <person name="Guo"/>
            <person name="Y."/>
            <person name="Huang"/>
            <person name="J."/>
            <person name="Sun"/>
            <person name="Y."/>
            <person name="Min"/>
            <person name="J."/>
            <person name="Wang"/>
            <person name="J."/>
            <person name="Fang"/>
            <person name="X."/>
            <person name="Zhao"/>
            <person name="Z."/>
            <person name="Wang"/>
            <person name="S."/>
            <person name="Zhang"/>
            <person name="Y."/>
            <person name="Liu"/>
            <person name="Q."/>
            <person name="Jiang"/>
            <person name="Q."/>
            <person name="Wang"/>
            <person name="X."/>
            <person name="Guo"/>
            <person name="Y."/>
            <person name="Yang"/>
            <person name="C."/>
            <person name="Wang"/>
            <person name="Y."/>
            <person name="Tian"/>
            <person name="F."/>
            <person name="Zhuang"/>
            <person name="G."/>
            <person name="Fan"/>
            <person name="Y."/>
            <person name="Gao"/>
            <person name="Q."/>
            <person name="Li"/>
            <person name="Y."/>
            <person name="Ju"/>
            <person name="Z."/>
            <person name="Li"/>
            <person name="J."/>
            <person name="Li"/>
            <person name="R."/>
            <person name="Hou"/>
            <person name="M."/>
            <person name="Yang"/>
            <person name="G."/>
            <person name="Liu"/>
            <person name="G."/>
            <person name="Liu"/>
            <person name="W."/>
            <person name="Guo"/>
            <person name="J."/>
            <person name="Pan"/>
            <person name="S."/>
            <person name="Fan"/>
            <person name="G."/>
            <person name="Zhang"/>
            <person name="W."/>
            <person name="Zhang"/>
            <person name="R."/>
            <person name="Yu"/>
            <person name="J."/>
            <person name="Zhang"/>
            <person name="X."/>
            <person name="Yin"/>
            <person name="Q."/>
            <person name="Ji"/>
            <person name="C."/>
            <person name="Jin"/>
            <person name="Y."/>
            <person name="Yue"/>
            <person name="G."/>
            <person name="Liu"/>
            <person name="M."/>
            <person name="Xu"/>
            <person name="J."/>
            <person name="Liu"/>
            <person name="S."/>
            <person name="Jordana"/>
            <person name="J."/>
            <person name="Noce"/>
            <person name="A."/>
            <person name="Amills"/>
            <person name="M."/>
            <person name="Wu"/>
            <person name="D.D."/>
            <person name="Li"/>
            <person name="S."/>
            <person name="Zhou"/>
            <person name="X. and Zhong"/>
            <person name="J."/>
        </authorList>
    </citation>
    <scope>NUCLEOTIDE SEQUENCE [LARGE SCALE GENOMIC DNA]</scope>
</reference>
<evidence type="ECO:0000313" key="3">
    <source>
        <dbReference type="Proteomes" id="UP000694387"/>
    </source>
</evidence>
<protein>
    <submittedName>
        <fullName evidence="2">Mitochondrial ribosomal protein S28</fullName>
    </submittedName>
</protein>
<proteinExistence type="predicted"/>
<evidence type="ECO:0000313" key="2">
    <source>
        <dbReference type="Ensembl" id="ENSEASP00005053613.1"/>
    </source>
</evidence>
<evidence type="ECO:0000256" key="1">
    <source>
        <dbReference type="SAM" id="MobiDB-lite"/>
    </source>
</evidence>
<keyword evidence="3" id="KW-1185">Reference proteome</keyword>
<feature type="region of interest" description="Disordered" evidence="1">
    <location>
        <begin position="29"/>
        <end position="52"/>
    </location>
</feature>
<accession>A0A9L0JMK3</accession>
<dbReference type="PANTHER" id="PTHR13447">
    <property type="entry name" value="MITOCHONDRIAL 28S RIBOSOMAL PROTEIN S28"/>
    <property type="match status" value="1"/>
</dbReference>
<sequence length="212" mass="23532">MAALCRTRAVTAERHLLRVFLLSRPCRGVGTESASGSENSEPTEPSTRPGGFASALERHSELQRKAELGQTRGSLKNVESFASMLRHSPLTQMGPAKDKLVIGRIFHIVENDLYIDFGGKFHCVCRRPEVDGEKISPEPTTVNSPLFLRKPGPELTSMPIFLYFLCGTPATAWLDKQCHVRTWDLNWRTLGHRRGASALNCCATRLAPSLFL</sequence>
<reference evidence="2" key="3">
    <citation type="submission" date="2025-09" db="UniProtKB">
        <authorList>
            <consortium name="Ensembl"/>
        </authorList>
    </citation>
    <scope>IDENTIFICATION</scope>
</reference>
<feature type="compositionally biased region" description="Polar residues" evidence="1">
    <location>
        <begin position="32"/>
        <end position="46"/>
    </location>
</feature>
<gene>
    <name evidence="2" type="primary">MRPS28</name>
</gene>
<reference evidence="2" key="2">
    <citation type="submission" date="2025-08" db="UniProtKB">
        <authorList>
            <consortium name="Ensembl"/>
        </authorList>
    </citation>
    <scope>IDENTIFICATION</scope>
</reference>
<name>A0A9L0JMK3_EQUAS</name>
<dbReference type="InterPro" id="IPR019375">
    <property type="entry name" value="Ribosomal_bS1m"/>
</dbReference>
<organism evidence="2 3">
    <name type="scientific">Equus asinus</name>
    <name type="common">Donkey</name>
    <name type="synonym">Equus africanus asinus</name>
    <dbReference type="NCBI Taxonomy" id="9793"/>
    <lineage>
        <taxon>Eukaryota</taxon>
        <taxon>Metazoa</taxon>
        <taxon>Chordata</taxon>
        <taxon>Craniata</taxon>
        <taxon>Vertebrata</taxon>
        <taxon>Euteleostomi</taxon>
        <taxon>Mammalia</taxon>
        <taxon>Eutheria</taxon>
        <taxon>Laurasiatheria</taxon>
        <taxon>Perissodactyla</taxon>
        <taxon>Equidae</taxon>
        <taxon>Equus</taxon>
    </lineage>
</organism>
<dbReference type="Ensembl" id="ENSEAST00005045455.1">
    <property type="protein sequence ID" value="ENSEASP00005053613.1"/>
    <property type="gene ID" value="ENSEASG00005029366.1"/>
</dbReference>
<dbReference type="Pfam" id="PF10246">
    <property type="entry name" value="MRP-S35"/>
    <property type="match status" value="1"/>
</dbReference>